<dbReference type="PANTHER" id="PTHR16096:SF8">
    <property type="entry name" value="TRAFFICKING PROTEIN PARTICLE COMPLEX SUBUNIT 14"/>
    <property type="match status" value="1"/>
</dbReference>
<organism evidence="2 3">
    <name type="scientific">Pan troglodytes</name>
    <name type="common">Chimpanzee</name>
    <dbReference type="NCBI Taxonomy" id="9598"/>
    <lineage>
        <taxon>Eukaryota</taxon>
        <taxon>Metazoa</taxon>
        <taxon>Chordata</taxon>
        <taxon>Craniata</taxon>
        <taxon>Vertebrata</taxon>
        <taxon>Euteleostomi</taxon>
        <taxon>Mammalia</taxon>
        <taxon>Eutheria</taxon>
        <taxon>Euarchontoglires</taxon>
        <taxon>Primates</taxon>
        <taxon>Haplorrhini</taxon>
        <taxon>Catarrhini</taxon>
        <taxon>Hominidae</taxon>
        <taxon>Pan</taxon>
    </lineage>
</organism>
<feature type="non-terminal residue" evidence="2">
    <location>
        <position position="1"/>
    </location>
</feature>
<dbReference type="GO" id="GO:0043014">
    <property type="term" value="F:alpha-tubulin binding"/>
    <property type="evidence" value="ECO:0007669"/>
    <property type="project" value="InterPro"/>
</dbReference>
<dbReference type="InterPro" id="IPR031626">
    <property type="entry name" value="TRAPPC14"/>
</dbReference>
<name>A0A2J8Q0P3_PANTR</name>
<evidence type="ECO:0000313" key="2">
    <source>
        <dbReference type="EMBL" id="PNI89838.1"/>
    </source>
</evidence>
<dbReference type="EMBL" id="NBAG03000093">
    <property type="protein sequence ID" value="PNI89838.1"/>
    <property type="molecule type" value="Genomic_DNA"/>
</dbReference>
<gene>
    <name evidence="2" type="ORF">CK820_G0047499</name>
</gene>
<dbReference type="InterPro" id="IPR055453">
    <property type="entry name" value="TRAPP14_N"/>
</dbReference>
<accession>A0A2J8Q0P3</accession>
<dbReference type="Proteomes" id="UP000236370">
    <property type="component" value="Unassembled WGS sequence"/>
</dbReference>
<evidence type="ECO:0000313" key="3">
    <source>
        <dbReference type="Proteomes" id="UP000236370"/>
    </source>
</evidence>
<sequence>VVTVWKREIEAPEVRDQGYLRLLQTRSPGETFRGEQSAFKAQVSTLLTLLPPPVLKCRQFTVAGKHLTVLKGKQGCRLQPPGATRELIGCSSSGQAGGC</sequence>
<dbReference type="GO" id="GO:0060271">
    <property type="term" value="P:cilium assembly"/>
    <property type="evidence" value="ECO:0007669"/>
    <property type="project" value="InterPro"/>
</dbReference>
<dbReference type="AlphaFoldDB" id="A0A2J8Q0P3"/>
<comment type="caution">
    <text evidence="2">The sequence shown here is derived from an EMBL/GenBank/DDBJ whole genome shotgun (WGS) entry which is preliminary data.</text>
</comment>
<feature type="domain" description="TRAPP14 N-terminal" evidence="1">
    <location>
        <begin position="1"/>
        <end position="71"/>
    </location>
</feature>
<proteinExistence type="predicted"/>
<evidence type="ECO:0000259" key="1">
    <source>
        <dbReference type="Pfam" id="PF15806"/>
    </source>
</evidence>
<reference evidence="2 3" key="1">
    <citation type="submission" date="2017-12" db="EMBL/GenBank/DDBJ databases">
        <title>High-resolution comparative analysis of great ape genomes.</title>
        <authorList>
            <person name="Pollen A."/>
            <person name="Hastie A."/>
            <person name="Hormozdiari F."/>
            <person name="Dougherty M."/>
            <person name="Liu R."/>
            <person name="Chaisson M."/>
            <person name="Hoppe E."/>
            <person name="Hill C."/>
            <person name="Pang A."/>
            <person name="Hillier L."/>
            <person name="Baker C."/>
            <person name="Armstrong J."/>
            <person name="Shendure J."/>
            <person name="Paten B."/>
            <person name="Wilson R."/>
            <person name="Chao H."/>
            <person name="Schneider V."/>
            <person name="Ventura M."/>
            <person name="Kronenberg Z."/>
            <person name="Murali S."/>
            <person name="Gordon D."/>
            <person name="Cantsilieris S."/>
            <person name="Munson K."/>
            <person name="Nelson B."/>
            <person name="Raja A."/>
            <person name="Underwood J."/>
            <person name="Diekhans M."/>
            <person name="Fiddes I."/>
            <person name="Haussler D."/>
            <person name="Eichler E."/>
        </authorList>
    </citation>
    <scope>NUCLEOTIDE SEQUENCE [LARGE SCALE GENOMIC DNA]</scope>
    <source>
        <strain evidence="2">Yerkes chimp pedigree #C0471</strain>
    </source>
</reference>
<dbReference type="PANTHER" id="PTHR16096">
    <property type="entry name" value="MICROTUBULE-ASSOCIATED PROTEIN 11"/>
    <property type="match status" value="1"/>
</dbReference>
<dbReference type="Pfam" id="PF15806">
    <property type="entry name" value="TRAPP14_N"/>
    <property type="match status" value="1"/>
</dbReference>
<protein>
    <submittedName>
        <fullName evidence="2">C7orf43 isoform 8</fullName>
    </submittedName>
</protein>